<dbReference type="InterPro" id="IPR052585">
    <property type="entry name" value="Lipid_raft_assoc_Zn_ADH"/>
</dbReference>
<dbReference type="STRING" id="1016849.A0A0D1W0D4"/>
<organism evidence="5 6">
    <name type="scientific">Exophiala sideris</name>
    <dbReference type="NCBI Taxonomy" id="1016849"/>
    <lineage>
        <taxon>Eukaryota</taxon>
        <taxon>Fungi</taxon>
        <taxon>Dikarya</taxon>
        <taxon>Ascomycota</taxon>
        <taxon>Pezizomycotina</taxon>
        <taxon>Eurotiomycetes</taxon>
        <taxon>Chaetothyriomycetidae</taxon>
        <taxon>Chaetothyriales</taxon>
        <taxon>Herpotrichiellaceae</taxon>
        <taxon>Exophiala</taxon>
    </lineage>
</organism>
<dbReference type="EMBL" id="KN846952">
    <property type="protein sequence ID" value="KIV82185.1"/>
    <property type="molecule type" value="Genomic_DNA"/>
</dbReference>
<dbReference type="AlphaFoldDB" id="A0A0D1W0D4"/>
<name>A0A0D1W0D4_9EURO</name>
<dbReference type="Gene3D" id="3.40.50.720">
    <property type="entry name" value="NAD(P)-binding Rossmann-like Domain"/>
    <property type="match status" value="1"/>
</dbReference>
<protein>
    <recommendedName>
        <fullName evidence="4">Alcohol dehydrogenase-like N-terminal domain-containing protein</fullName>
    </recommendedName>
</protein>
<evidence type="ECO:0000256" key="1">
    <source>
        <dbReference type="ARBA" id="ARBA00008072"/>
    </source>
</evidence>
<dbReference type="Gene3D" id="3.90.180.10">
    <property type="entry name" value="Medium-chain alcohol dehydrogenases, catalytic domain"/>
    <property type="match status" value="1"/>
</dbReference>
<feature type="region of interest" description="Disordered" evidence="3">
    <location>
        <begin position="321"/>
        <end position="342"/>
    </location>
</feature>
<gene>
    <name evidence="5" type="ORF">PV11_04312</name>
</gene>
<comment type="similarity">
    <text evidence="1">Belongs to the zinc-containing alcohol dehydrogenase family.</text>
</comment>
<dbReference type="Proteomes" id="UP000053599">
    <property type="component" value="Unassembled WGS sequence"/>
</dbReference>
<dbReference type="PANTHER" id="PTHR43482">
    <property type="entry name" value="PROTEIN AST1-RELATED"/>
    <property type="match status" value="1"/>
</dbReference>
<evidence type="ECO:0000256" key="2">
    <source>
        <dbReference type="ARBA" id="ARBA00023002"/>
    </source>
</evidence>
<dbReference type="CDD" id="cd08249">
    <property type="entry name" value="enoyl_reductase_like"/>
    <property type="match status" value="1"/>
</dbReference>
<reference evidence="5 6" key="1">
    <citation type="submission" date="2015-01" db="EMBL/GenBank/DDBJ databases">
        <title>The Genome Sequence of Exophiala sideris CBS121828.</title>
        <authorList>
            <consortium name="The Broad Institute Genomics Platform"/>
            <person name="Cuomo C."/>
            <person name="de Hoog S."/>
            <person name="Gorbushina A."/>
            <person name="Stielow B."/>
            <person name="Teixiera M."/>
            <person name="Abouelleil A."/>
            <person name="Chapman S.B."/>
            <person name="Priest M."/>
            <person name="Young S.K."/>
            <person name="Wortman J."/>
            <person name="Nusbaum C."/>
            <person name="Birren B."/>
        </authorList>
    </citation>
    <scope>NUCLEOTIDE SEQUENCE [LARGE SCALE GENOMIC DNA]</scope>
    <source>
        <strain evidence="5 6">CBS 121828</strain>
    </source>
</reference>
<dbReference type="PANTHER" id="PTHR43482:SF2">
    <property type="entry name" value="ZINC-BINDING DEHYDROGENASE FAMILY, PUTATIVE (AFU_ORTHOLOGUE AFUA_3G15030)-RELATED"/>
    <property type="match status" value="1"/>
</dbReference>
<accession>A0A0D1W0D4</accession>
<dbReference type="InterPro" id="IPR036291">
    <property type="entry name" value="NAD(P)-bd_dom_sf"/>
</dbReference>
<dbReference type="InterPro" id="IPR011032">
    <property type="entry name" value="GroES-like_sf"/>
</dbReference>
<dbReference type="Pfam" id="PF08240">
    <property type="entry name" value="ADH_N"/>
    <property type="match status" value="1"/>
</dbReference>
<feature type="domain" description="Alcohol dehydrogenase-like N-terminal" evidence="4">
    <location>
        <begin position="70"/>
        <end position="157"/>
    </location>
</feature>
<dbReference type="GO" id="GO:0016651">
    <property type="term" value="F:oxidoreductase activity, acting on NAD(P)H"/>
    <property type="evidence" value="ECO:0007669"/>
    <property type="project" value="InterPro"/>
</dbReference>
<dbReference type="SUPFAM" id="SSF51735">
    <property type="entry name" value="NAD(P)-binding Rossmann-fold domains"/>
    <property type="match status" value="1"/>
</dbReference>
<evidence type="ECO:0000313" key="5">
    <source>
        <dbReference type="EMBL" id="KIV82185.1"/>
    </source>
</evidence>
<proteinExistence type="inferred from homology"/>
<dbReference type="HOGENOM" id="CLU_026673_16_2_1"/>
<dbReference type="InterPro" id="IPR013154">
    <property type="entry name" value="ADH-like_N"/>
</dbReference>
<evidence type="ECO:0000313" key="6">
    <source>
        <dbReference type="Proteomes" id="UP000053599"/>
    </source>
</evidence>
<dbReference type="InterPro" id="IPR047122">
    <property type="entry name" value="Trans-enoyl_RdTase-like"/>
</dbReference>
<keyword evidence="2" id="KW-0560">Oxidoreductase</keyword>
<sequence length="447" mass="48357">MAFLQIFGIGKKQVVEPPVAPIGMERRDGQKETTPISLAVPEKQSALFLHGPRQPYASVDDHGIPVPSEDREVLVKNVVLGLNPIDWKAPDFNFGIPTLPYISGRELVGQVVTVSKKNSRLKTGDLVIVISTDYRDLRKAAFQQYVLATDYNLARLPHRLTAESGSVLGVAFVAAAISLGICSGLDFSSVLGGPDLLSLVRRLDPSRLADDIRTECLEGIDETERARSGDWLAIWGGSSTTAFIVNQLARLAGLRTISILDARKHSVWLHSSTPQSRPDVIVDSHSSQRAVEIVRASAHGNLRFGLDTVGKQTAEHLLQSLGPEPTGTIEKTTPPSEDVFTPPATPPASAISLPNLTNKSSTHLIGLTGLPKTSSGTVKFHAVPIKLFHEVPELGEALMIWLEKLLEQGLLEPPRLLGVEEGLDNVNIALDRMRKGEISGGRIAVRV</sequence>
<dbReference type="OrthoDB" id="10257049at2759"/>
<dbReference type="SUPFAM" id="SSF50129">
    <property type="entry name" value="GroES-like"/>
    <property type="match status" value="1"/>
</dbReference>
<evidence type="ECO:0000256" key="3">
    <source>
        <dbReference type="SAM" id="MobiDB-lite"/>
    </source>
</evidence>
<evidence type="ECO:0000259" key="4">
    <source>
        <dbReference type="Pfam" id="PF08240"/>
    </source>
</evidence>